<dbReference type="Proteomes" id="UP000630718">
    <property type="component" value="Unassembled WGS sequence"/>
</dbReference>
<reference evidence="1" key="2">
    <citation type="submission" date="2020-09" db="EMBL/GenBank/DDBJ databases">
        <authorList>
            <person name="Sun Q."/>
            <person name="Ohkuma M."/>
        </authorList>
    </citation>
    <scope>NUCLEOTIDE SEQUENCE</scope>
    <source>
        <strain evidence="1">JCM 4477</strain>
    </source>
</reference>
<sequence>MPRARAGVGDLIEDADGRHAIVTDIKQGAVWVLRPVSGGTTNQWETDEPDSLHVIETREERVKRQAPLDAPPPRGS</sequence>
<reference evidence="1" key="1">
    <citation type="journal article" date="2014" name="Int. J. Syst. Evol. Microbiol.">
        <title>Complete genome sequence of Corynebacterium casei LMG S-19264T (=DSM 44701T), isolated from a smear-ripened cheese.</title>
        <authorList>
            <consortium name="US DOE Joint Genome Institute (JGI-PGF)"/>
            <person name="Walter F."/>
            <person name="Albersmeier A."/>
            <person name="Kalinowski J."/>
            <person name="Ruckert C."/>
        </authorList>
    </citation>
    <scope>NUCLEOTIDE SEQUENCE</scope>
    <source>
        <strain evidence="1">JCM 4477</strain>
    </source>
</reference>
<keyword evidence="2" id="KW-1185">Reference proteome</keyword>
<accession>A0A919DWV3</accession>
<name>A0A919DWV3_9ACTN</name>
<dbReference type="AlphaFoldDB" id="A0A919DWV3"/>
<evidence type="ECO:0000313" key="2">
    <source>
        <dbReference type="Proteomes" id="UP000630718"/>
    </source>
</evidence>
<protein>
    <submittedName>
        <fullName evidence="1">Uncharacterized protein</fullName>
    </submittedName>
</protein>
<gene>
    <name evidence="1" type="ORF">GCM10018772_10080</name>
</gene>
<evidence type="ECO:0000313" key="1">
    <source>
        <dbReference type="EMBL" id="GHE88385.1"/>
    </source>
</evidence>
<organism evidence="1 2">
    <name type="scientific">Streptomyces fumanus</name>
    <dbReference type="NCBI Taxonomy" id="67302"/>
    <lineage>
        <taxon>Bacteria</taxon>
        <taxon>Bacillati</taxon>
        <taxon>Actinomycetota</taxon>
        <taxon>Actinomycetes</taxon>
        <taxon>Kitasatosporales</taxon>
        <taxon>Streptomycetaceae</taxon>
        <taxon>Streptomyces</taxon>
    </lineage>
</organism>
<proteinExistence type="predicted"/>
<comment type="caution">
    <text evidence="1">The sequence shown here is derived from an EMBL/GenBank/DDBJ whole genome shotgun (WGS) entry which is preliminary data.</text>
</comment>
<dbReference type="EMBL" id="BNBI01000002">
    <property type="protein sequence ID" value="GHE88385.1"/>
    <property type="molecule type" value="Genomic_DNA"/>
</dbReference>